<dbReference type="EC" id="2.4.1.-" evidence="5"/>
<comment type="caution">
    <text evidence="6">The sequence shown here is derived from an EMBL/GenBank/DDBJ whole genome shotgun (WGS) entry which is preliminary data.</text>
</comment>
<dbReference type="FunFam" id="3.40.50.2000:FF:000064">
    <property type="entry name" value="Glycosyltransferase"/>
    <property type="match status" value="1"/>
</dbReference>
<protein>
    <recommendedName>
        <fullName evidence="5">Glycosyltransferase</fullName>
        <ecNumber evidence="5">2.4.1.-</ecNumber>
    </recommendedName>
</protein>
<proteinExistence type="inferred from homology"/>
<dbReference type="Pfam" id="PF00201">
    <property type="entry name" value="UDPGT"/>
    <property type="match status" value="1"/>
</dbReference>
<evidence type="ECO:0000256" key="2">
    <source>
        <dbReference type="ARBA" id="ARBA00022676"/>
    </source>
</evidence>
<evidence type="ECO:0000313" key="6">
    <source>
        <dbReference type="EMBL" id="KAF8722143.1"/>
    </source>
</evidence>
<dbReference type="PANTHER" id="PTHR48047:SF107">
    <property type="entry name" value="UDP-GLYCOSYLTRANSFERASE 92A1-LIKE"/>
    <property type="match status" value="1"/>
</dbReference>
<dbReference type="InterPro" id="IPR035595">
    <property type="entry name" value="UDP_glycos_trans_CS"/>
</dbReference>
<dbReference type="FunFam" id="3.40.50.2000:FF:000103">
    <property type="entry name" value="Glycosyltransferase"/>
    <property type="match status" value="1"/>
</dbReference>
<keyword evidence="2 4" id="KW-0328">Glycosyltransferase</keyword>
<dbReference type="SUPFAM" id="SSF53756">
    <property type="entry name" value="UDP-Glycosyltransferase/glycogen phosphorylase"/>
    <property type="match status" value="1"/>
</dbReference>
<organism evidence="6 7">
    <name type="scientific">Digitaria exilis</name>
    <dbReference type="NCBI Taxonomy" id="1010633"/>
    <lineage>
        <taxon>Eukaryota</taxon>
        <taxon>Viridiplantae</taxon>
        <taxon>Streptophyta</taxon>
        <taxon>Embryophyta</taxon>
        <taxon>Tracheophyta</taxon>
        <taxon>Spermatophyta</taxon>
        <taxon>Magnoliopsida</taxon>
        <taxon>Liliopsida</taxon>
        <taxon>Poales</taxon>
        <taxon>Poaceae</taxon>
        <taxon>PACMAD clade</taxon>
        <taxon>Panicoideae</taxon>
        <taxon>Panicodae</taxon>
        <taxon>Paniceae</taxon>
        <taxon>Anthephorinae</taxon>
        <taxon>Digitaria</taxon>
    </lineage>
</organism>
<evidence type="ECO:0000256" key="5">
    <source>
        <dbReference type="RuleBase" id="RU362057"/>
    </source>
</evidence>
<keyword evidence="7" id="KW-1185">Reference proteome</keyword>
<evidence type="ECO:0000313" key="7">
    <source>
        <dbReference type="Proteomes" id="UP000636709"/>
    </source>
</evidence>
<evidence type="ECO:0000256" key="1">
    <source>
        <dbReference type="ARBA" id="ARBA00009995"/>
    </source>
</evidence>
<dbReference type="EMBL" id="JACEFO010001677">
    <property type="protein sequence ID" value="KAF8722143.1"/>
    <property type="molecule type" value="Genomic_DNA"/>
</dbReference>
<sequence>MPSKATTRSRTKHVVLFPFPGQGHLAGFLAIARLLVRELPHAAVTLVSTPRNVAALRSSLQAEPSIGFHALPFVPADHGLPATCESTTSLPLPAFINLFEAFETLEPAFDDFVSHLLRSGAGDVCIVADVFVSWTANVARRHGCAHAVFVSCGALGTAIFHALWNHMPDLPFVSDGGGMLRLPEHPGVAIHRTQLSPAFLLRGELSDRWTAFYHRTIRHGHRTDAVLANTVEAFEPRGLAMMRRAVGAKVPVWPIGPLVRGGDTTMMTTGSTETDDEAVLRWLDTQPPSSVLYISFGSQNTIQPSQMMELAAALEATSRPFVWAIRPPVGFDIAGEIRDDVWLPEGFAARGKGVLVHGWAPQVRILGHGATGAFLSHCGWNSVLESMTHGVPVIGWPLAAEQFYNAAMLVKEWGVCVEVARGNLPSSAVVGRAKLAEVVEKVMGDTPESAAMRRRVAEVQQVMGSAWAQDGGSSRTALHEFLRAMHLK</sequence>
<dbReference type="PANTHER" id="PTHR48047">
    <property type="entry name" value="GLYCOSYLTRANSFERASE"/>
    <property type="match status" value="1"/>
</dbReference>
<reference evidence="6" key="1">
    <citation type="submission" date="2020-07" db="EMBL/GenBank/DDBJ databases">
        <title>Genome sequence and genetic diversity analysis of an under-domesticated orphan crop, white fonio (Digitaria exilis).</title>
        <authorList>
            <person name="Bennetzen J.L."/>
            <person name="Chen S."/>
            <person name="Ma X."/>
            <person name="Wang X."/>
            <person name="Yssel A.E.J."/>
            <person name="Chaluvadi S.R."/>
            <person name="Johnson M."/>
            <person name="Gangashetty P."/>
            <person name="Hamidou F."/>
            <person name="Sanogo M.D."/>
            <person name="Zwaenepoel A."/>
            <person name="Wallace J."/>
            <person name="Van De Peer Y."/>
            <person name="Van Deynze A."/>
        </authorList>
    </citation>
    <scope>NUCLEOTIDE SEQUENCE</scope>
    <source>
        <tissue evidence="6">Leaves</tissue>
    </source>
</reference>
<comment type="similarity">
    <text evidence="1 4">Belongs to the UDP-glycosyltransferase family.</text>
</comment>
<accession>A0A835EXA5</accession>
<dbReference type="InterPro" id="IPR002213">
    <property type="entry name" value="UDP_glucos_trans"/>
</dbReference>
<dbReference type="Proteomes" id="UP000636709">
    <property type="component" value="Unassembled WGS sequence"/>
</dbReference>
<gene>
    <name evidence="6" type="ORF">HU200_022785</name>
</gene>
<dbReference type="AlphaFoldDB" id="A0A835EXA5"/>
<name>A0A835EXA5_9POAL</name>
<dbReference type="CDD" id="cd03784">
    <property type="entry name" value="GT1_Gtf-like"/>
    <property type="match status" value="1"/>
</dbReference>
<dbReference type="GO" id="GO:0035251">
    <property type="term" value="F:UDP-glucosyltransferase activity"/>
    <property type="evidence" value="ECO:0007669"/>
    <property type="project" value="TreeGrafter"/>
</dbReference>
<evidence type="ECO:0000256" key="4">
    <source>
        <dbReference type="RuleBase" id="RU003718"/>
    </source>
</evidence>
<evidence type="ECO:0000256" key="3">
    <source>
        <dbReference type="ARBA" id="ARBA00022679"/>
    </source>
</evidence>
<dbReference type="PROSITE" id="PS00375">
    <property type="entry name" value="UDPGT"/>
    <property type="match status" value="1"/>
</dbReference>
<dbReference type="Gene3D" id="3.40.50.2000">
    <property type="entry name" value="Glycogen Phosphorylase B"/>
    <property type="match status" value="2"/>
</dbReference>
<dbReference type="OrthoDB" id="5835829at2759"/>
<keyword evidence="3 4" id="KW-0808">Transferase</keyword>